<evidence type="ECO:0000313" key="2">
    <source>
        <dbReference type="EMBL" id="OUB86284.1"/>
    </source>
</evidence>
<evidence type="ECO:0000313" key="3">
    <source>
        <dbReference type="Proteomes" id="UP000195160"/>
    </source>
</evidence>
<reference evidence="2 3" key="1">
    <citation type="submission" date="2016-10" db="EMBL/GenBank/DDBJ databases">
        <title>Comparative genomics of Bacillus thuringiensis reveals a path to pathogens against multiple invertebrate hosts.</title>
        <authorList>
            <person name="Zheng J."/>
            <person name="Gao Q."/>
            <person name="Liu H."/>
            <person name="Peng D."/>
            <person name="Ruan L."/>
            <person name="Sun M."/>
        </authorList>
    </citation>
    <scope>NUCLEOTIDE SEQUENCE [LARGE SCALE GENOMIC DNA]</scope>
    <source>
        <strain evidence="2">T30001</strain>
    </source>
</reference>
<dbReference type="AlphaFoldDB" id="A0A9X6R9N6"/>
<dbReference type="GO" id="GO:0003700">
    <property type="term" value="F:DNA-binding transcription factor activity"/>
    <property type="evidence" value="ECO:0007669"/>
    <property type="project" value="InterPro"/>
</dbReference>
<dbReference type="InterPro" id="IPR000835">
    <property type="entry name" value="HTH_MarR-typ"/>
</dbReference>
<sequence>MQNTINFKQVEKNARIRDFEMEDEKFKQDHNEISKDELEKAMEIMTKATGKEIYIGTKRSTHSRVRFAQFMQSNLGFLRKNKYLTAREKSFFLDITPLIAFDSNCIVVDITVKNPVPMNISQIAEFLGTDRSNMSKIINSLKRKGLLFKGESGLENNNAKAYAIFINPHIIYTGDKDNVNRALQVMFHKAMKMKILKDLPDKLF</sequence>
<feature type="domain" description="HTH marR-type" evidence="1">
    <location>
        <begin position="118"/>
        <end position="152"/>
    </location>
</feature>
<gene>
    <name evidence="2" type="ORF">BK784_32685</name>
</gene>
<evidence type="ECO:0000259" key="1">
    <source>
        <dbReference type="Pfam" id="PF12802"/>
    </source>
</evidence>
<organism evidence="2 3">
    <name type="scientific">Bacillus thuringiensis subsp. medellin</name>
    <dbReference type="NCBI Taxonomy" id="79672"/>
    <lineage>
        <taxon>Bacteria</taxon>
        <taxon>Bacillati</taxon>
        <taxon>Bacillota</taxon>
        <taxon>Bacilli</taxon>
        <taxon>Bacillales</taxon>
        <taxon>Bacillaceae</taxon>
        <taxon>Bacillus</taxon>
        <taxon>Bacillus cereus group</taxon>
    </lineage>
</organism>
<comment type="caution">
    <text evidence="2">The sequence shown here is derived from an EMBL/GenBank/DDBJ whole genome shotgun (WGS) entry which is preliminary data.</text>
</comment>
<dbReference type="RefSeq" id="WP_088070377.1">
    <property type="nucleotide sequence ID" value="NZ_MOOV01000262.1"/>
</dbReference>
<name>A0A9X6R9N6_BACTV</name>
<dbReference type="Proteomes" id="UP000195160">
    <property type="component" value="Unassembled WGS sequence"/>
</dbReference>
<dbReference type="EMBL" id="MOOV01000262">
    <property type="protein sequence ID" value="OUB86284.1"/>
    <property type="molecule type" value="Genomic_DNA"/>
</dbReference>
<proteinExistence type="predicted"/>
<dbReference type="Pfam" id="PF12802">
    <property type="entry name" value="MarR_2"/>
    <property type="match status" value="1"/>
</dbReference>
<accession>A0A9X6R9N6</accession>
<dbReference type="Gene3D" id="1.10.10.10">
    <property type="entry name" value="Winged helix-like DNA-binding domain superfamily/Winged helix DNA-binding domain"/>
    <property type="match status" value="1"/>
</dbReference>
<dbReference type="InterPro" id="IPR036390">
    <property type="entry name" value="WH_DNA-bd_sf"/>
</dbReference>
<dbReference type="SUPFAM" id="SSF46785">
    <property type="entry name" value="Winged helix' DNA-binding domain"/>
    <property type="match status" value="1"/>
</dbReference>
<dbReference type="InterPro" id="IPR036388">
    <property type="entry name" value="WH-like_DNA-bd_sf"/>
</dbReference>
<protein>
    <recommendedName>
        <fullName evidence="1">HTH marR-type domain-containing protein</fullName>
    </recommendedName>
</protein>